<dbReference type="Proteomes" id="UP000607653">
    <property type="component" value="Unassembled WGS sequence"/>
</dbReference>
<dbReference type="Pfam" id="PF14372">
    <property type="entry name" value="hAT-like_RNase-H"/>
    <property type="match status" value="1"/>
</dbReference>
<dbReference type="PANTHER" id="PTHR23272:SF182">
    <property type="entry name" value="OS09G0381850 PROTEIN"/>
    <property type="match status" value="1"/>
</dbReference>
<keyword evidence="3" id="KW-1185">Reference proteome</keyword>
<organism evidence="2 3">
    <name type="scientific">Nelumbo nucifera</name>
    <name type="common">Sacred lotus</name>
    <dbReference type="NCBI Taxonomy" id="4432"/>
    <lineage>
        <taxon>Eukaryota</taxon>
        <taxon>Viridiplantae</taxon>
        <taxon>Streptophyta</taxon>
        <taxon>Embryophyta</taxon>
        <taxon>Tracheophyta</taxon>
        <taxon>Spermatophyta</taxon>
        <taxon>Magnoliopsida</taxon>
        <taxon>Proteales</taxon>
        <taxon>Nelumbonaceae</taxon>
        <taxon>Nelumbo</taxon>
    </lineage>
</organism>
<dbReference type="InterPro" id="IPR025525">
    <property type="entry name" value="hAT-like_transposase_RNase-H"/>
</dbReference>
<dbReference type="SUPFAM" id="SSF53098">
    <property type="entry name" value="Ribonuclease H-like"/>
    <property type="match status" value="1"/>
</dbReference>
<dbReference type="PANTHER" id="PTHR23272">
    <property type="entry name" value="BED FINGER-RELATED"/>
    <property type="match status" value="1"/>
</dbReference>
<evidence type="ECO:0000313" key="3">
    <source>
        <dbReference type="Proteomes" id="UP000607653"/>
    </source>
</evidence>
<comment type="caution">
    <text evidence="2">The sequence shown here is derived from an EMBL/GenBank/DDBJ whole genome shotgun (WGS) entry which is preliminary data.</text>
</comment>
<evidence type="ECO:0000259" key="1">
    <source>
        <dbReference type="Pfam" id="PF14372"/>
    </source>
</evidence>
<gene>
    <name evidence="2" type="ORF">HUJ06_003712</name>
</gene>
<evidence type="ECO:0000313" key="2">
    <source>
        <dbReference type="EMBL" id="DAD45482.1"/>
    </source>
</evidence>
<feature type="domain" description="hAT-like transposase RNase-H fold" evidence="1">
    <location>
        <begin position="7"/>
        <end position="93"/>
    </location>
</feature>
<accession>A0A822ZK19</accession>
<proteinExistence type="predicted"/>
<dbReference type="AlphaFoldDB" id="A0A822ZK19"/>
<protein>
    <recommendedName>
        <fullName evidence="1">hAT-like transposase RNase-H fold domain-containing protein</fullName>
    </recommendedName>
</protein>
<sequence>MLLISFLRVIVQLQIFVVQDENDFIQVMVRKMKKKFDKYWGKCTLLMAIAAILYRRCKMRVIEFCFPRRYPKREAQENILRVRDVLYDLYGEYVAEYHSSNYE</sequence>
<reference evidence="2 3" key="1">
    <citation type="journal article" date="2020" name="Mol. Biol. Evol.">
        <title>Distinct Expression and Methylation Patterns for Genes with Different Fates following a Single Whole-Genome Duplication in Flowering Plants.</title>
        <authorList>
            <person name="Shi T."/>
            <person name="Rahmani R.S."/>
            <person name="Gugger P.F."/>
            <person name="Wang M."/>
            <person name="Li H."/>
            <person name="Zhang Y."/>
            <person name="Li Z."/>
            <person name="Wang Q."/>
            <person name="Van de Peer Y."/>
            <person name="Marchal K."/>
            <person name="Chen J."/>
        </authorList>
    </citation>
    <scope>NUCLEOTIDE SEQUENCE [LARGE SCALE GENOMIC DNA]</scope>
    <source>
        <tissue evidence="2">Leaf</tissue>
    </source>
</reference>
<dbReference type="EMBL" id="DUZY01000007">
    <property type="protein sequence ID" value="DAD45482.1"/>
    <property type="molecule type" value="Genomic_DNA"/>
</dbReference>
<dbReference type="InterPro" id="IPR012337">
    <property type="entry name" value="RNaseH-like_sf"/>
</dbReference>
<dbReference type="GO" id="GO:0003677">
    <property type="term" value="F:DNA binding"/>
    <property type="evidence" value="ECO:0007669"/>
    <property type="project" value="InterPro"/>
</dbReference>
<name>A0A822ZK19_NELNU</name>